<name>A0ACC4DM85_PURLI</name>
<protein>
    <submittedName>
        <fullName evidence="1">Uncharacterized protein</fullName>
    </submittedName>
</protein>
<sequence>MSFHMEQPCTSPSSPVVFTNVWDVASLNTVLSLNANASDTNNDKPVKAVATASWAIAATEGLADEDLTWEANLAAITRVAPLVRAAGLPLSSDLQDGYGARINEVVAAAVRAGVSGANIEDSIPAAGFGKGIAGSLYPLDEQVRRLRGALKAAADAGCPDFVLNARCDVFCLDDDSTTLDDETRLREAVARGKAFLEAGATTVFYWGGGRGGLSRESVQTLVRELDGRVAVLLSAYKGGPTVKELAELGVARISIGPTLFRVAMAAVARAAKGILVDAGGMPAI</sequence>
<reference evidence="1" key="1">
    <citation type="submission" date="2024-12" db="EMBL/GenBank/DDBJ databases">
        <title>Comparative genomics and development of molecular markers within Purpureocillium lilacinum and among Purpureocillium species.</title>
        <authorList>
            <person name="Yeh Z.-Y."/>
            <person name="Ni N.-T."/>
            <person name="Lo P.-H."/>
            <person name="Mushyakhwo K."/>
            <person name="Lin C.-F."/>
            <person name="Nai Y.-S."/>
        </authorList>
    </citation>
    <scope>NUCLEOTIDE SEQUENCE</scope>
    <source>
        <strain evidence="1">NCHU-NPUST-175</strain>
    </source>
</reference>
<dbReference type="Proteomes" id="UP001638806">
    <property type="component" value="Unassembled WGS sequence"/>
</dbReference>
<comment type="caution">
    <text evidence="1">The sequence shown here is derived from an EMBL/GenBank/DDBJ whole genome shotgun (WGS) entry which is preliminary data.</text>
</comment>
<keyword evidence="2" id="KW-1185">Reference proteome</keyword>
<dbReference type="EMBL" id="JBGNUJ010000007">
    <property type="protein sequence ID" value="KAL3957207.1"/>
    <property type="molecule type" value="Genomic_DNA"/>
</dbReference>
<evidence type="ECO:0000313" key="1">
    <source>
        <dbReference type="EMBL" id="KAL3957207.1"/>
    </source>
</evidence>
<accession>A0ACC4DM85</accession>
<organism evidence="1 2">
    <name type="scientific">Purpureocillium lilacinum</name>
    <name type="common">Paecilomyces lilacinus</name>
    <dbReference type="NCBI Taxonomy" id="33203"/>
    <lineage>
        <taxon>Eukaryota</taxon>
        <taxon>Fungi</taxon>
        <taxon>Dikarya</taxon>
        <taxon>Ascomycota</taxon>
        <taxon>Pezizomycotina</taxon>
        <taxon>Sordariomycetes</taxon>
        <taxon>Hypocreomycetidae</taxon>
        <taxon>Hypocreales</taxon>
        <taxon>Ophiocordycipitaceae</taxon>
        <taxon>Purpureocillium</taxon>
    </lineage>
</organism>
<evidence type="ECO:0000313" key="2">
    <source>
        <dbReference type="Proteomes" id="UP001638806"/>
    </source>
</evidence>
<gene>
    <name evidence="1" type="ORF">ACCO45_007785</name>
</gene>
<proteinExistence type="predicted"/>